<name>A0A371D4L9_9APHY</name>
<sequence length="312" mass="34508">MHPIWLWQVAYLLVLLPHVSNPQKPPSAYTFKVPHGDQARIELCPAPPSQLAMISQHRISRSMRIRLYRSACMCIYSPPTRAQGTSTQLVPYHAARRHLARVRAASMPPSFARLPDDPPSTRKSHPPPSASADRANRIGSCPHRSTQPPRAWLSFRGAGTDGGWVWYTRGAKRSRFIGRAVQMGRSSPSGRSEWSLAGCFCYSKTARRGHGDWHVCPASGLWTLPAAEMLRCACPRAGHAIPPSMRSSVSQFLFDERRCSLCTERCPLVTLTDGHKYPRTQCARPETNGSGPASETACNVTSAARETKALDR</sequence>
<evidence type="ECO:0000313" key="4">
    <source>
        <dbReference type="Proteomes" id="UP000256964"/>
    </source>
</evidence>
<evidence type="ECO:0000256" key="1">
    <source>
        <dbReference type="SAM" id="MobiDB-lite"/>
    </source>
</evidence>
<proteinExistence type="predicted"/>
<keyword evidence="2" id="KW-0732">Signal</keyword>
<gene>
    <name evidence="3" type="ORF">OH76DRAFT_767394</name>
</gene>
<dbReference type="Proteomes" id="UP000256964">
    <property type="component" value="Unassembled WGS sequence"/>
</dbReference>
<feature type="chain" id="PRO_5016730133" description="4Fe-4S ferredoxin-type domain-containing protein" evidence="2">
    <location>
        <begin position="23"/>
        <end position="312"/>
    </location>
</feature>
<accession>A0A371D4L9</accession>
<organism evidence="3 4">
    <name type="scientific">Lentinus brumalis</name>
    <dbReference type="NCBI Taxonomy" id="2498619"/>
    <lineage>
        <taxon>Eukaryota</taxon>
        <taxon>Fungi</taxon>
        <taxon>Dikarya</taxon>
        <taxon>Basidiomycota</taxon>
        <taxon>Agaricomycotina</taxon>
        <taxon>Agaricomycetes</taxon>
        <taxon>Polyporales</taxon>
        <taxon>Polyporaceae</taxon>
        <taxon>Lentinus</taxon>
    </lineage>
</organism>
<feature type="signal peptide" evidence="2">
    <location>
        <begin position="1"/>
        <end position="22"/>
    </location>
</feature>
<dbReference type="AlphaFoldDB" id="A0A371D4L9"/>
<reference evidence="3 4" key="1">
    <citation type="journal article" date="2018" name="Biotechnol. Biofuels">
        <title>Integrative visual omics of the white-rot fungus Polyporus brumalis exposes the biotechnological potential of its oxidative enzymes for delignifying raw plant biomass.</title>
        <authorList>
            <person name="Miyauchi S."/>
            <person name="Rancon A."/>
            <person name="Drula E."/>
            <person name="Hage H."/>
            <person name="Chaduli D."/>
            <person name="Favel A."/>
            <person name="Grisel S."/>
            <person name="Henrissat B."/>
            <person name="Herpoel-Gimbert I."/>
            <person name="Ruiz-Duenas F.J."/>
            <person name="Chevret D."/>
            <person name="Hainaut M."/>
            <person name="Lin J."/>
            <person name="Wang M."/>
            <person name="Pangilinan J."/>
            <person name="Lipzen A."/>
            <person name="Lesage-Meessen L."/>
            <person name="Navarro D."/>
            <person name="Riley R."/>
            <person name="Grigoriev I.V."/>
            <person name="Zhou S."/>
            <person name="Raouche S."/>
            <person name="Rosso M.N."/>
        </authorList>
    </citation>
    <scope>NUCLEOTIDE SEQUENCE [LARGE SCALE GENOMIC DNA]</scope>
    <source>
        <strain evidence="3 4">BRFM 1820</strain>
    </source>
</reference>
<evidence type="ECO:0008006" key="5">
    <source>
        <dbReference type="Google" id="ProtNLM"/>
    </source>
</evidence>
<keyword evidence="4" id="KW-1185">Reference proteome</keyword>
<protein>
    <recommendedName>
        <fullName evidence="5">4Fe-4S ferredoxin-type domain-containing protein</fullName>
    </recommendedName>
</protein>
<dbReference type="EMBL" id="KZ857418">
    <property type="protein sequence ID" value="RDX47488.1"/>
    <property type="molecule type" value="Genomic_DNA"/>
</dbReference>
<feature type="region of interest" description="Disordered" evidence="1">
    <location>
        <begin position="106"/>
        <end position="148"/>
    </location>
</feature>
<evidence type="ECO:0000313" key="3">
    <source>
        <dbReference type="EMBL" id="RDX47488.1"/>
    </source>
</evidence>
<evidence type="ECO:0000256" key="2">
    <source>
        <dbReference type="SAM" id="SignalP"/>
    </source>
</evidence>